<evidence type="ECO:0000256" key="3">
    <source>
        <dbReference type="ARBA" id="ARBA00022516"/>
    </source>
</evidence>
<comment type="cofactor">
    <cofactor evidence="1">
        <name>Mg(2+)</name>
        <dbReference type="ChEBI" id="CHEBI:18420"/>
    </cofactor>
</comment>
<keyword evidence="8" id="KW-0443">Lipid metabolism</keyword>
<reference evidence="12 13" key="1">
    <citation type="submission" date="2024-09" db="EMBL/GenBank/DDBJ databases">
        <authorList>
            <person name="Sun Q."/>
            <person name="Mori K."/>
        </authorList>
    </citation>
    <scope>NUCLEOTIDE SEQUENCE [LARGE SCALE GENOMIC DNA]</scope>
    <source>
        <strain evidence="12 13">NCAIM B.02529</strain>
    </source>
</reference>
<dbReference type="Pfam" id="PF19279">
    <property type="entry name" value="YegS_C"/>
    <property type="match status" value="1"/>
</dbReference>
<dbReference type="EMBL" id="JBHLTP010000007">
    <property type="protein sequence ID" value="MFC0523724.1"/>
    <property type="molecule type" value="Genomic_DNA"/>
</dbReference>
<evidence type="ECO:0000256" key="9">
    <source>
        <dbReference type="ARBA" id="ARBA00023209"/>
    </source>
</evidence>
<dbReference type="NCBIfam" id="TIGR00147">
    <property type="entry name" value="YegS/Rv2252/BmrU family lipid kinase"/>
    <property type="match status" value="1"/>
</dbReference>
<dbReference type="Gene3D" id="3.40.50.10330">
    <property type="entry name" value="Probable inorganic polyphosphate/atp-NAD kinase, domain 1"/>
    <property type="match status" value="1"/>
</dbReference>
<dbReference type="PANTHER" id="PTHR12358:SF107">
    <property type="entry name" value="LIPID KINASE BMRU-RELATED"/>
    <property type="match status" value="1"/>
</dbReference>
<feature type="domain" description="DAGKc" evidence="11">
    <location>
        <begin position="2"/>
        <end position="134"/>
    </location>
</feature>
<keyword evidence="9" id="KW-0594">Phospholipid biosynthesis</keyword>
<comment type="caution">
    <text evidence="12">The sequence shown here is derived from an EMBL/GenBank/DDBJ whole genome shotgun (WGS) entry which is preliminary data.</text>
</comment>
<dbReference type="InterPro" id="IPR001206">
    <property type="entry name" value="Diacylglycerol_kinase_cat_dom"/>
</dbReference>
<dbReference type="PANTHER" id="PTHR12358">
    <property type="entry name" value="SPHINGOSINE KINASE"/>
    <property type="match status" value="1"/>
</dbReference>
<keyword evidence="7" id="KW-0067">ATP-binding</keyword>
<dbReference type="InterPro" id="IPR005218">
    <property type="entry name" value="Diacylglycerol/lipid_kinase"/>
</dbReference>
<dbReference type="RefSeq" id="WP_377346923.1">
    <property type="nucleotide sequence ID" value="NZ_JBHLTP010000007.1"/>
</dbReference>
<dbReference type="PROSITE" id="PS50146">
    <property type="entry name" value="DAGK"/>
    <property type="match status" value="1"/>
</dbReference>
<name>A0ABV6LN64_9BACI</name>
<proteinExistence type="inferred from homology"/>
<organism evidence="12 13">
    <name type="scientific">Pontibacillus salicampi</name>
    <dbReference type="NCBI Taxonomy" id="1449801"/>
    <lineage>
        <taxon>Bacteria</taxon>
        <taxon>Bacillati</taxon>
        <taxon>Bacillota</taxon>
        <taxon>Bacilli</taxon>
        <taxon>Bacillales</taxon>
        <taxon>Bacillaceae</taxon>
        <taxon>Pontibacillus</taxon>
    </lineage>
</organism>
<evidence type="ECO:0000256" key="6">
    <source>
        <dbReference type="ARBA" id="ARBA00022777"/>
    </source>
</evidence>
<evidence type="ECO:0000313" key="13">
    <source>
        <dbReference type="Proteomes" id="UP001589836"/>
    </source>
</evidence>
<protein>
    <submittedName>
        <fullName evidence="12">YegS/Rv2252/BmrU family lipid kinase</fullName>
    </submittedName>
</protein>
<accession>A0ABV6LN64</accession>
<evidence type="ECO:0000256" key="7">
    <source>
        <dbReference type="ARBA" id="ARBA00022840"/>
    </source>
</evidence>
<evidence type="ECO:0000313" key="12">
    <source>
        <dbReference type="EMBL" id="MFC0523724.1"/>
    </source>
</evidence>
<dbReference type="InterPro" id="IPR016064">
    <property type="entry name" value="NAD/diacylglycerol_kinase_sf"/>
</dbReference>
<evidence type="ECO:0000256" key="1">
    <source>
        <dbReference type="ARBA" id="ARBA00001946"/>
    </source>
</evidence>
<dbReference type="Proteomes" id="UP001589836">
    <property type="component" value="Unassembled WGS sequence"/>
</dbReference>
<dbReference type="InterPro" id="IPR050187">
    <property type="entry name" value="Lipid_Phosphate_FormReg"/>
</dbReference>
<evidence type="ECO:0000256" key="8">
    <source>
        <dbReference type="ARBA" id="ARBA00023098"/>
    </source>
</evidence>
<comment type="similarity">
    <text evidence="2">Belongs to the diacylglycerol/lipid kinase family.</text>
</comment>
<keyword evidence="10" id="KW-1208">Phospholipid metabolism</keyword>
<evidence type="ECO:0000256" key="4">
    <source>
        <dbReference type="ARBA" id="ARBA00022679"/>
    </source>
</evidence>
<gene>
    <name evidence="12" type="ORF">ACFFGV_09120</name>
</gene>
<dbReference type="InterPro" id="IPR017438">
    <property type="entry name" value="ATP-NAD_kinase_N"/>
</dbReference>
<dbReference type="Pfam" id="PF00781">
    <property type="entry name" value="DAGK_cat"/>
    <property type="match status" value="1"/>
</dbReference>
<evidence type="ECO:0000256" key="10">
    <source>
        <dbReference type="ARBA" id="ARBA00023264"/>
    </source>
</evidence>
<dbReference type="Gene3D" id="2.60.200.40">
    <property type="match status" value="1"/>
</dbReference>
<evidence type="ECO:0000256" key="2">
    <source>
        <dbReference type="ARBA" id="ARBA00005983"/>
    </source>
</evidence>
<dbReference type="GO" id="GO:0016301">
    <property type="term" value="F:kinase activity"/>
    <property type="evidence" value="ECO:0007669"/>
    <property type="project" value="UniProtKB-KW"/>
</dbReference>
<keyword evidence="6 12" id="KW-0418">Kinase</keyword>
<sequence length="302" mass="33592">MTKYQSGAFIYNGDAGGEGQLVEKLSQTVPILSQDVEALTVVQTNSKEDLMEKCERYGKEVEVLYILGGDGTMYDVINSIADMDNRPVIGVLPGGTCNDFSRMLGMPQNLAQAAQAIVNGQEAPVDIGKSQKRYFLNFWGIGLVTATSLNINPNQKNRFGALSYFLSAMKSMNDTNPFQYKITIDNEEVHEEQGVMVLVLNGSYIGTRMVPIPSLYVNDGKLDVLIVKSSTLKTFRELLSMNQPGTDIDKMQELTHLQAQTIKIETEDDLEIDTDGEVERKTPDEISVLPNHIRMIFHQDKV</sequence>
<dbReference type="InterPro" id="IPR045540">
    <property type="entry name" value="YegS/DAGK_C"/>
</dbReference>
<keyword evidence="13" id="KW-1185">Reference proteome</keyword>
<dbReference type="SMART" id="SM00046">
    <property type="entry name" value="DAGKc"/>
    <property type="match status" value="1"/>
</dbReference>
<dbReference type="SUPFAM" id="SSF111331">
    <property type="entry name" value="NAD kinase/diacylglycerol kinase-like"/>
    <property type="match status" value="1"/>
</dbReference>
<keyword evidence="5" id="KW-0547">Nucleotide-binding</keyword>
<evidence type="ECO:0000259" key="11">
    <source>
        <dbReference type="PROSITE" id="PS50146"/>
    </source>
</evidence>
<evidence type="ECO:0000256" key="5">
    <source>
        <dbReference type="ARBA" id="ARBA00022741"/>
    </source>
</evidence>
<keyword evidence="4" id="KW-0808">Transferase</keyword>
<keyword evidence="3" id="KW-0444">Lipid biosynthesis</keyword>